<comment type="caution">
    <text evidence="2">The sequence shown here is derived from an EMBL/GenBank/DDBJ whole genome shotgun (WGS) entry which is preliminary data.</text>
</comment>
<name>A0A024GRC0_9STRA</name>
<gene>
    <name evidence="2" type="ORF">BN9_107320</name>
</gene>
<evidence type="ECO:0000313" key="3">
    <source>
        <dbReference type="Proteomes" id="UP000053237"/>
    </source>
</evidence>
<accession>A0A024GRC0</accession>
<feature type="region of interest" description="Disordered" evidence="1">
    <location>
        <begin position="1"/>
        <end position="43"/>
    </location>
</feature>
<feature type="compositionally biased region" description="Basic residues" evidence="1">
    <location>
        <begin position="147"/>
        <end position="159"/>
    </location>
</feature>
<feature type="compositionally biased region" description="Polar residues" evidence="1">
    <location>
        <begin position="68"/>
        <end position="84"/>
    </location>
</feature>
<dbReference type="AlphaFoldDB" id="A0A024GRC0"/>
<keyword evidence="3" id="KW-1185">Reference proteome</keyword>
<dbReference type="InParanoid" id="A0A024GRC0"/>
<feature type="region of interest" description="Disordered" evidence="1">
    <location>
        <begin position="68"/>
        <end position="159"/>
    </location>
</feature>
<proteinExistence type="predicted"/>
<evidence type="ECO:0000313" key="2">
    <source>
        <dbReference type="EMBL" id="CCI49418.1"/>
    </source>
</evidence>
<dbReference type="Proteomes" id="UP000053237">
    <property type="component" value="Unassembled WGS sequence"/>
</dbReference>
<organism evidence="2 3">
    <name type="scientific">Albugo candida</name>
    <dbReference type="NCBI Taxonomy" id="65357"/>
    <lineage>
        <taxon>Eukaryota</taxon>
        <taxon>Sar</taxon>
        <taxon>Stramenopiles</taxon>
        <taxon>Oomycota</taxon>
        <taxon>Peronosporomycetes</taxon>
        <taxon>Albuginales</taxon>
        <taxon>Albuginaceae</taxon>
        <taxon>Albugo</taxon>
    </lineage>
</organism>
<protein>
    <submittedName>
        <fullName evidence="2">Uncharacterized protein</fullName>
    </submittedName>
</protein>
<reference evidence="2 3" key="1">
    <citation type="submission" date="2012-05" db="EMBL/GenBank/DDBJ databases">
        <title>Recombination and specialization in a pathogen metapopulation.</title>
        <authorList>
            <person name="Gardiner A."/>
            <person name="Kemen E."/>
            <person name="Schultz-Larsen T."/>
            <person name="MacLean D."/>
            <person name="Van Oosterhout C."/>
            <person name="Jones J.D.G."/>
        </authorList>
    </citation>
    <scope>NUCLEOTIDE SEQUENCE [LARGE SCALE GENOMIC DNA]</scope>
    <source>
        <strain evidence="2 3">Ac Nc2</strain>
    </source>
</reference>
<dbReference type="EMBL" id="CAIX01000296">
    <property type="protein sequence ID" value="CCI49418.1"/>
    <property type="molecule type" value="Genomic_DNA"/>
</dbReference>
<feature type="compositionally biased region" description="Basic and acidic residues" evidence="1">
    <location>
        <begin position="109"/>
        <end position="123"/>
    </location>
</feature>
<evidence type="ECO:0000256" key="1">
    <source>
        <dbReference type="SAM" id="MobiDB-lite"/>
    </source>
</evidence>
<sequence>MYQRVLRTPPREDERHLHSRLGLRSHNDETSASASTGKEPQLQPKYIIDGVHLIRNYSKKRDAKSLLLRQNETPIEQGQHTALEQPSGGKHTAARNGIASTSSTNKGKMLWEKPSTDQDKQQDELATPSKRSDGPSATRSKNTNSNRKNKGNKKKNWRH</sequence>